<dbReference type="PANTHER" id="PTHR43667">
    <property type="entry name" value="CYCLOPROPANE-FATTY-ACYL-PHOSPHOLIPID SYNTHASE"/>
    <property type="match status" value="1"/>
</dbReference>
<dbReference type="InterPro" id="IPR050723">
    <property type="entry name" value="CFA/CMAS"/>
</dbReference>
<evidence type="ECO:0000313" key="8">
    <source>
        <dbReference type="Proteomes" id="UP000525389"/>
    </source>
</evidence>
<evidence type="ECO:0000256" key="4">
    <source>
        <dbReference type="ARBA" id="ARBA00022691"/>
    </source>
</evidence>
<keyword evidence="4" id="KW-0949">S-adenosyl-L-methionine</keyword>
<evidence type="ECO:0000256" key="3">
    <source>
        <dbReference type="ARBA" id="ARBA00022679"/>
    </source>
</evidence>
<dbReference type="PANTHER" id="PTHR43667:SF1">
    <property type="entry name" value="CYCLOPROPANE-FATTY-ACYL-PHOSPHOLIPID SYNTHASE"/>
    <property type="match status" value="1"/>
</dbReference>
<name>A0A7W8GG47_9DEIO</name>
<dbReference type="AlphaFoldDB" id="A0A7W8GG47"/>
<dbReference type="PIRSF" id="PIRSF003085">
    <property type="entry name" value="CMAS"/>
    <property type="match status" value="1"/>
</dbReference>
<dbReference type="Gene3D" id="3.40.50.150">
    <property type="entry name" value="Vaccinia Virus protein VP39"/>
    <property type="match status" value="1"/>
</dbReference>
<dbReference type="GO" id="GO:0008825">
    <property type="term" value="F:cyclopropane-fatty-acyl-phospholipid synthase activity"/>
    <property type="evidence" value="ECO:0007669"/>
    <property type="project" value="UniProtKB-EC"/>
</dbReference>
<comment type="caution">
    <text evidence="7">The sequence shown here is derived from an EMBL/GenBank/DDBJ whole genome shotgun (WGS) entry which is preliminary data.</text>
</comment>
<organism evidence="7 8">
    <name type="scientific">Deinococcus budaensis</name>
    <dbReference type="NCBI Taxonomy" id="1665626"/>
    <lineage>
        <taxon>Bacteria</taxon>
        <taxon>Thermotogati</taxon>
        <taxon>Deinococcota</taxon>
        <taxon>Deinococci</taxon>
        <taxon>Deinococcales</taxon>
        <taxon>Deinococcaceae</taxon>
        <taxon>Deinococcus</taxon>
    </lineage>
</organism>
<keyword evidence="2 7" id="KW-0489">Methyltransferase</keyword>
<dbReference type="SUPFAM" id="SSF53335">
    <property type="entry name" value="S-adenosyl-L-methionine-dependent methyltransferases"/>
    <property type="match status" value="1"/>
</dbReference>
<dbReference type="RefSeq" id="WP_246363333.1">
    <property type="nucleotide sequence ID" value="NZ_JACHFN010000009.1"/>
</dbReference>
<feature type="active site" evidence="6">
    <location>
        <position position="430"/>
    </location>
</feature>
<evidence type="ECO:0000256" key="5">
    <source>
        <dbReference type="ARBA" id="ARBA00023098"/>
    </source>
</evidence>
<reference evidence="7 8" key="1">
    <citation type="submission" date="2020-08" db="EMBL/GenBank/DDBJ databases">
        <title>Genomic Encyclopedia of Type Strains, Phase IV (KMG-IV): sequencing the most valuable type-strain genomes for metagenomic binning, comparative biology and taxonomic classification.</title>
        <authorList>
            <person name="Goeker M."/>
        </authorList>
    </citation>
    <scope>NUCLEOTIDE SEQUENCE [LARGE SCALE GENOMIC DNA]</scope>
    <source>
        <strain evidence="7 8">DSM 101791</strain>
    </source>
</reference>
<dbReference type="GO" id="GO:0032259">
    <property type="term" value="P:methylation"/>
    <property type="evidence" value="ECO:0007669"/>
    <property type="project" value="UniProtKB-KW"/>
</dbReference>
<evidence type="ECO:0000313" key="7">
    <source>
        <dbReference type="EMBL" id="MBB5235046.1"/>
    </source>
</evidence>
<keyword evidence="3 7" id="KW-0808">Transferase</keyword>
<dbReference type="EC" id="2.1.1.79" evidence="7"/>
<comment type="similarity">
    <text evidence="1">Belongs to the CFA/CMAS family.</text>
</comment>
<dbReference type="CDD" id="cd02440">
    <property type="entry name" value="AdoMet_MTases"/>
    <property type="match status" value="1"/>
</dbReference>
<evidence type="ECO:0000256" key="6">
    <source>
        <dbReference type="PIRSR" id="PIRSR003085-1"/>
    </source>
</evidence>
<keyword evidence="5" id="KW-0443">Lipid metabolism</keyword>
<accession>A0A7W8GG47</accession>
<dbReference type="InterPro" id="IPR003333">
    <property type="entry name" value="CMAS"/>
</dbReference>
<dbReference type="Proteomes" id="UP000525389">
    <property type="component" value="Unassembled WGS sequence"/>
</dbReference>
<dbReference type="InterPro" id="IPR029063">
    <property type="entry name" value="SAM-dependent_MTases_sf"/>
</dbReference>
<sequence>MSPKQQTARRPDPSPATSVQTMGLAAVLTMLGAVVVARSRVRPSEEQLLDAARRVLTAVLPAERLFSVQFWSGEELPASLPEPTARLILNSPESLGRMLNLPLDVALGESYLRGDFDIEGDFGAIVGLADTLNPQFTPAQVAGLLRDVALLRRGVGARPPKPLAQLHGEAHSRERDKQAVQAHYDVSNDFYKLWLDERMVYSCAYFPTGMETLDEGQEAKLELICRKLRLKEGERLLDIGCGWGGLAIYAAQRYGVSVLGVTLSEAQLYEGRARVKAAGLEHLVTLELHDYRDVTGEFDKISSVGMAEHVGRRNMAEYFATAYRVLKPGGLMMNHAIADGLGQARVPMVIQSGNFARRYVFPDGELLPIWETLKYADAALFEVRDVENLREHYARTTAHWARRLEAREDEALAALGEERYRLWRIYLNACGYYFAHGHLSIFQTLLAKPDERRHVPIPPSRGDIYADGRI</sequence>
<protein>
    <submittedName>
        <fullName evidence="7">Cyclopropane-fatty-acyl-phospholipid synthase</fullName>
        <ecNumber evidence="7">2.1.1.79</ecNumber>
    </submittedName>
</protein>
<evidence type="ECO:0000256" key="1">
    <source>
        <dbReference type="ARBA" id="ARBA00010815"/>
    </source>
</evidence>
<dbReference type="EMBL" id="JACHFN010000009">
    <property type="protein sequence ID" value="MBB5235046.1"/>
    <property type="molecule type" value="Genomic_DNA"/>
</dbReference>
<keyword evidence="8" id="KW-1185">Reference proteome</keyword>
<gene>
    <name evidence="7" type="ORF">HNQ09_002494</name>
</gene>
<evidence type="ECO:0000256" key="2">
    <source>
        <dbReference type="ARBA" id="ARBA00022603"/>
    </source>
</evidence>
<proteinExistence type="inferred from homology"/>
<dbReference type="Pfam" id="PF02353">
    <property type="entry name" value="CMAS"/>
    <property type="match status" value="1"/>
</dbReference>
<dbReference type="GO" id="GO:0008610">
    <property type="term" value="P:lipid biosynthetic process"/>
    <property type="evidence" value="ECO:0007669"/>
    <property type="project" value="InterPro"/>
</dbReference>